<dbReference type="Gene3D" id="1.20.1540.10">
    <property type="entry name" value="Rhomboid-like"/>
    <property type="match status" value="1"/>
</dbReference>
<feature type="region of interest" description="Disordered" evidence="8">
    <location>
        <begin position="244"/>
        <end position="301"/>
    </location>
</feature>
<dbReference type="GO" id="GO:0005789">
    <property type="term" value="C:endoplasmic reticulum membrane"/>
    <property type="evidence" value="ECO:0007669"/>
    <property type="project" value="UniProtKB-SubCell"/>
</dbReference>
<gene>
    <name evidence="9" type="ORF">HG537_0A05280</name>
</gene>
<feature type="compositionally biased region" description="Low complexity" evidence="8">
    <location>
        <begin position="266"/>
        <end position="284"/>
    </location>
</feature>
<dbReference type="Proteomes" id="UP000510647">
    <property type="component" value="Chromosome 1"/>
</dbReference>
<reference evidence="9 10" key="1">
    <citation type="submission" date="2020-06" db="EMBL/GenBank/DDBJ databases">
        <title>The yeast mating-type switching endonuclease HO is a domesticated member of an unorthodox homing genetic element family.</title>
        <authorList>
            <person name="Coughlan A.Y."/>
            <person name="Lombardi L."/>
            <person name="Braun-Galleani S."/>
            <person name="Martos A.R."/>
            <person name="Galeote V."/>
            <person name="Bigey F."/>
            <person name="Dequin S."/>
            <person name="Byrne K.P."/>
            <person name="Wolfe K.H."/>
        </authorList>
    </citation>
    <scope>NUCLEOTIDE SEQUENCE [LARGE SCALE GENOMIC DNA]</scope>
    <source>
        <strain evidence="9 10">CBS2947</strain>
    </source>
</reference>
<keyword evidence="10" id="KW-1185">Reference proteome</keyword>
<comment type="similarity">
    <text evidence="2 7">Belongs to the derlin family.</text>
</comment>
<evidence type="ECO:0000256" key="5">
    <source>
        <dbReference type="ARBA" id="ARBA00022989"/>
    </source>
</evidence>
<feature type="transmembrane region" description="Helical" evidence="7">
    <location>
        <begin position="185"/>
        <end position="202"/>
    </location>
</feature>
<dbReference type="PANTHER" id="PTHR11009">
    <property type="entry name" value="DER1-LIKE PROTEIN, DERLIN"/>
    <property type="match status" value="1"/>
</dbReference>
<evidence type="ECO:0000256" key="3">
    <source>
        <dbReference type="ARBA" id="ARBA00022692"/>
    </source>
</evidence>
<evidence type="ECO:0000256" key="7">
    <source>
        <dbReference type="RuleBase" id="RU363059"/>
    </source>
</evidence>
<keyword evidence="3 7" id="KW-0812">Transmembrane</keyword>
<evidence type="ECO:0000313" key="9">
    <source>
        <dbReference type="EMBL" id="QLQ78281.1"/>
    </source>
</evidence>
<evidence type="ECO:0000256" key="8">
    <source>
        <dbReference type="SAM" id="MobiDB-lite"/>
    </source>
</evidence>
<keyword evidence="5 7" id="KW-1133">Transmembrane helix</keyword>
<evidence type="ECO:0000256" key="6">
    <source>
        <dbReference type="ARBA" id="ARBA00023136"/>
    </source>
</evidence>
<comment type="function">
    <text evidence="7">May be involved in the degradation of misfolded endoplasmic reticulum (ER) luminal proteins.</text>
</comment>
<evidence type="ECO:0000256" key="2">
    <source>
        <dbReference type="ARBA" id="ARBA00008917"/>
    </source>
</evidence>
<evidence type="ECO:0000256" key="1">
    <source>
        <dbReference type="ARBA" id="ARBA00004477"/>
    </source>
</evidence>
<accession>A0A7H9HM57</accession>
<proteinExistence type="inferred from homology"/>
<dbReference type="SUPFAM" id="SSF144091">
    <property type="entry name" value="Rhomboid-like"/>
    <property type="match status" value="1"/>
</dbReference>
<feature type="transmembrane region" description="Helical" evidence="7">
    <location>
        <begin position="109"/>
        <end position="128"/>
    </location>
</feature>
<evidence type="ECO:0000256" key="4">
    <source>
        <dbReference type="ARBA" id="ARBA00022824"/>
    </source>
</evidence>
<feature type="transmembrane region" description="Helical" evidence="7">
    <location>
        <begin position="157"/>
        <end position="179"/>
    </location>
</feature>
<dbReference type="InterPro" id="IPR035952">
    <property type="entry name" value="Rhomboid-like_sf"/>
</dbReference>
<dbReference type="AlphaFoldDB" id="A0A7H9HM57"/>
<organism evidence="9 10">
    <name type="scientific">Torulaspora globosa</name>
    <dbReference type="NCBI Taxonomy" id="48254"/>
    <lineage>
        <taxon>Eukaryota</taxon>
        <taxon>Fungi</taxon>
        <taxon>Dikarya</taxon>
        <taxon>Ascomycota</taxon>
        <taxon>Saccharomycotina</taxon>
        <taxon>Saccharomycetes</taxon>
        <taxon>Saccharomycetales</taxon>
        <taxon>Saccharomycetaceae</taxon>
        <taxon>Torulaspora</taxon>
    </lineage>
</organism>
<dbReference type="EMBL" id="CP059267">
    <property type="protein sequence ID" value="QLQ78281.1"/>
    <property type="molecule type" value="Genomic_DNA"/>
</dbReference>
<evidence type="ECO:0000313" key="10">
    <source>
        <dbReference type="Proteomes" id="UP000510647"/>
    </source>
</evidence>
<name>A0A7H9HM57_9SACH</name>
<feature type="transmembrane region" description="Helical" evidence="7">
    <location>
        <begin position="24"/>
        <end position="46"/>
    </location>
</feature>
<dbReference type="Pfam" id="PF04511">
    <property type="entry name" value="DER1"/>
    <property type="match status" value="1"/>
</dbReference>
<protein>
    <recommendedName>
        <fullName evidence="7">Derlin</fullName>
    </recommendedName>
</protein>
<keyword evidence="4 7" id="KW-0256">Endoplasmic reticulum</keyword>
<dbReference type="GO" id="GO:0006950">
    <property type="term" value="P:response to stress"/>
    <property type="evidence" value="ECO:0007669"/>
    <property type="project" value="UniProtKB-ARBA"/>
</dbReference>
<dbReference type="OrthoDB" id="19102at2759"/>
<comment type="subcellular location">
    <subcellularLocation>
        <location evidence="1 7">Endoplasmic reticulum membrane</location>
        <topology evidence="1 7">Multi-pass membrane protein</topology>
    </subcellularLocation>
</comment>
<sequence length="301" mass="33792">MPDNIHTLRNSFSRGNNDNGPLQVLFGIPIVTRYLISSAVVMTLLIRLQILKTGTLLYQFNEVAGHLQIWRPFTACLILPFEALPAMLELYTVYSCSSDLESRRTPLDYLFYLVFCVTTISLTLTLLAGVSESMVLTSGIVSCLTFTWSMDNSNVKVLFYGLFPVWGKYYPILQLFMAFAFGNRDYVVCLVGFLTGYLYACLDTRTLGPFYGWLIHSPNYGIFPNGKFGAPQFIKSLLQESQDRRNSRLNGRPRGGQKLGFKDTTSDYTTSTTSSTTQRPTSQTINHRSTFFPGAGQRLGS</sequence>
<dbReference type="InterPro" id="IPR007599">
    <property type="entry name" value="DER1"/>
</dbReference>
<keyword evidence="6 7" id="KW-0472">Membrane</keyword>